<dbReference type="EMBL" id="JAHRIQ010091150">
    <property type="protein sequence ID" value="MEQ2250316.1"/>
    <property type="molecule type" value="Genomic_DNA"/>
</dbReference>
<organism evidence="2 3">
    <name type="scientific">Ilyodon furcidens</name>
    <name type="common">goldbreast splitfin</name>
    <dbReference type="NCBI Taxonomy" id="33524"/>
    <lineage>
        <taxon>Eukaryota</taxon>
        <taxon>Metazoa</taxon>
        <taxon>Chordata</taxon>
        <taxon>Craniata</taxon>
        <taxon>Vertebrata</taxon>
        <taxon>Euteleostomi</taxon>
        <taxon>Actinopterygii</taxon>
        <taxon>Neopterygii</taxon>
        <taxon>Teleostei</taxon>
        <taxon>Neoteleostei</taxon>
        <taxon>Acanthomorphata</taxon>
        <taxon>Ovalentaria</taxon>
        <taxon>Atherinomorphae</taxon>
        <taxon>Cyprinodontiformes</taxon>
        <taxon>Goodeidae</taxon>
        <taxon>Ilyodon</taxon>
    </lineage>
</organism>
<keyword evidence="3" id="KW-1185">Reference proteome</keyword>
<keyword evidence="1" id="KW-0812">Transmembrane</keyword>
<reference evidence="2 3" key="1">
    <citation type="submission" date="2021-06" db="EMBL/GenBank/DDBJ databases">
        <authorList>
            <person name="Palmer J.M."/>
        </authorList>
    </citation>
    <scope>NUCLEOTIDE SEQUENCE [LARGE SCALE GENOMIC DNA]</scope>
    <source>
        <strain evidence="3">if_2019</strain>
        <tissue evidence="2">Muscle</tissue>
    </source>
</reference>
<name>A0ABV0UZT3_9TELE</name>
<feature type="transmembrane region" description="Helical" evidence="1">
    <location>
        <begin position="26"/>
        <end position="48"/>
    </location>
</feature>
<protein>
    <submittedName>
        <fullName evidence="2">Uncharacterized protein</fullName>
    </submittedName>
</protein>
<proteinExistence type="predicted"/>
<accession>A0ABV0UZT3</accession>
<feature type="non-terminal residue" evidence="2">
    <location>
        <position position="62"/>
    </location>
</feature>
<feature type="non-terminal residue" evidence="2">
    <location>
        <position position="1"/>
    </location>
</feature>
<gene>
    <name evidence="2" type="ORF">ILYODFUR_038721</name>
</gene>
<dbReference type="Proteomes" id="UP001482620">
    <property type="component" value="Unassembled WGS sequence"/>
</dbReference>
<comment type="caution">
    <text evidence="2">The sequence shown here is derived from an EMBL/GenBank/DDBJ whole genome shotgun (WGS) entry which is preliminary data.</text>
</comment>
<sequence>QKHNGKMSDNFSYATSYLQFYQSTNIYISAFSVRAILLFHVSTFVLFLELQKWHERRSIKTV</sequence>
<keyword evidence="1" id="KW-0472">Membrane</keyword>
<evidence type="ECO:0000313" key="3">
    <source>
        <dbReference type="Proteomes" id="UP001482620"/>
    </source>
</evidence>
<keyword evidence="1" id="KW-1133">Transmembrane helix</keyword>
<evidence type="ECO:0000313" key="2">
    <source>
        <dbReference type="EMBL" id="MEQ2250316.1"/>
    </source>
</evidence>
<evidence type="ECO:0000256" key="1">
    <source>
        <dbReference type="SAM" id="Phobius"/>
    </source>
</evidence>